<evidence type="ECO:0000256" key="9">
    <source>
        <dbReference type="ARBA" id="ARBA00023012"/>
    </source>
</evidence>
<dbReference type="InterPro" id="IPR001610">
    <property type="entry name" value="PAC"/>
</dbReference>
<dbReference type="AlphaFoldDB" id="B8HV59"/>
<dbReference type="Gene3D" id="3.30.450.20">
    <property type="entry name" value="PAS domain"/>
    <property type="match status" value="4"/>
</dbReference>
<keyword evidence="4" id="KW-0597">Phosphoprotein</keyword>
<dbReference type="PROSITE" id="PS50885">
    <property type="entry name" value="HAMP"/>
    <property type="match status" value="1"/>
</dbReference>
<dbReference type="NCBIfam" id="TIGR00229">
    <property type="entry name" value="sensory_box"/>
    <property type="match status" value="1"/>
</dbReference>
<dbReference type="SMART" id="SM00091">
    <property type="entry name" value="PAS"/>
    <property type="match status" value="2"/>
</dbReference>
<keyword evidence="10" id="KW-0472">Membrane</keyword>
<dbReference type="Pfam" id="PF08447">
    <property type="entry name" value="PAS_3"/>
    <property type="match status" value="1"/>
</dbReference>
<dbReference type="OrthoDB" id="567946at2"/>
<feature type="transmembrane region" description="Helical" evidence="10">
    <location>
        <begin position="373"/>
        <end position="394"/>
    </location>
</feature>
<dbReference type="Gene3D" id="1.10.287.130">
    <property type="match status" value="1"/>
</dbReference>
<dbReference type="InterPro" id="IPR013655">
    <property type="entry name" value="PAS_fold_3"/>
</dbReference>
<evidence type="ECO:0000256" key="10">
    <source>
        <dbReference type="SAM" id="Phobius"/>
    </source>
</evidence>
<dbReference type="PROSITE" id="PS50112">
    <property type="entry name" value="PAS"/>
    <property type="match status" value="1"/>
</dbReference>
<dbReference type="GO" id="GO:0006355">
    <property type="term" value="P:regulation of DNA-templated transcription"/>
    <property type="evidence" value="ECO:0007669"/>
    <property type="project" value="InterPro"/>
</dbReference>
<dbReference type="InterPro" id="IPR000700">
    <property type="entry name" value="PAS-assoc_C"/>
</dbReference>
<dbReference type="eggNOG" id="COG5000">
    <property type="taxonomic scope" value="Bacteria"/>
</dbReference>
<dbReference type="GO" id="GO:0016020">
    <property type="term" value="C:membrane"/>
    <property type="evidence" value="ECO:0007669"/>
    <property type="project" value="UniProtKB-SubCell"/>
</dbReference>
<evidence type="ECO:0000259" key="11">
    <source>
        <dbReference type="PROSITE" id="PS50109"/>
    </source>
</evidence>
<dbReference type="InterPro" id="IPR035965">
    <property type="entry name" value="PAS-like_dom_sf"/>
</dbReference>
<dbReference type="eggNOG" id="COG3920">
    <property type="taxonomic scope" value="Bacteria"/>
</dbReference>
<dbReference type="InterPro" id="IPR003594">
    <property type="entry name" value="HATPase_dom"/>
</dbReference>
<dbReference type="InterPro" id="IPR036890">
    <property type="entry name" value="HATPase_C_sf"/>
</dbReference>
<evidence type="ECO:0000256" key="3">
    <source>
        <dbReference type="ARBA" id="ARBA00012438"/>
    </source>
</evidence>
<dbReference type="SMART" id="SM00304">
    <property type="entry name" value="HAMP"/>
    <property type="match status" value="1"/>
</dbReference>
<dbReference type="HOGENOM" id="CLU_000445_114_10_3"/>
<dbReference type="EC" id="2.7.13.3" evidence="3"/>
<dbReference type="InterPro" id="IPR003660">
    <property type="entry name" value="HAMP_dom"/>
</dbReference>
<evidence type="ECO:0000256" key="6">
    <source>
        <dbReference type="ARBA" id="ARBA00022741"/>
    </source>
</evidence>
<evidence type="ECO:0000256" key="7">
    <source>
        <dbReference type="ARBA" id="ARBA00022777"/>
    </source>
</evidence>
<feature type="domain" description="Histidine kinase" evidence="11">
    <location>
        <begin position="843"/>
        <end position="940"/>
    </location>
</feature>
<dbReference type="CDD" id="cd00130">
    <property type="entry name" value="PAS"/>
    <property type="match status" value="2"/>
</dbReference>
<comment type="catalytic activity">
    <reaction evidence="1">
        <text>ATP + protein L-histidine = ADP + protein N-phospho-L-histidine.</text>
        <dbReference type="EC" id="2.7.13.3"/>
    </reaction>
</comment>
<protein>
    <recommendedName>
        <fullName evidence="3">histidine kinase</fullName>
        <ecNumber evidence="3">2.7.13.3</ecNumber>
    </recommendedName>
</protein>
<dbReference type="InterPro" id="IPR005467">
    <property type="entry name" value="His_kinase_dom"/>
</dbReference>
<dbReference type="SUPFAM" id="SSF55874">
    <property type="entry name" value="ATPase domain of HSP90 chaperone/DNA topoisomerase II/histidine kinase"/>
    <property type="match status" value="1"/>
</dbReference>
<evidence type="ECO:0000256" key="1">
    <source>
        <dbReference type="ARBA" id="ARBA00000085"/>
    </source>
</evidence>
<evidence type="ECO:0000259" key="13">
    <source>
        <dbReference type="PROSITE" id="PS50113"/>
    </source>
</evidence>
<evidence type="ECO:0000259" key="14">
    <source>
        <dbReference type="PROSITE" id="PS50885"/>
    </source>
</evidence>
<dbReference type="PANTHER" id="PTHR43065:SF23">
    <property type="entry name" value="SENSOR HISTIDINE KINASE PDTAS"/>
    <property type="match status" value="1"/>
</dbReference>
<feature type="domain" description="HAMP" evidence="14">
    <location>
        <begin position="396"/>
        <end position="449"/>
    </location>
</feature>
<dbReference type="InterPro" id="IPR013767">
    <property type="entry name" value="PAS_fold"/>
</dbReference>
<evidence type="ECO:0000256" key="8">
    <source>
        <dbReference type="ARBA" id="ARBA00022840"/>
    </source>
</evidence>
<dbReference type="GO" id="GO:0000160">
    <property type="term" value="P:phosphorelay signal transduction system"/>
    <property type="evidence" value="ECO:0007669"/>
    <property type="project" value="UniProtKB-KW"/>
</dbReference>
<dbReference type="KEGG" id="cyn:Cyan7425_2150"/>
<dbReference type="InterPro" id="IPR011495">
    <property type="entry name" value="Sig_transdc_His_kin_sub2_dim/P"/>
</dbReference>
<keyword evidence="10" id="KW-1133">Transmembrane helix</keyword>
<keyword evidence="9" id="KW-0902">Two-component regulatory system</keyword>
<keyword evidence="8" id="KW-0067">ATP-binding</keyword>
<dbReference type="InterPro" id="IPR000014">
    <property type="entry name" value="PAS"/>
</dbReference>
<feature type="transmembrane region" description="Helical" evidence="10">
    <location>
        <begin position="28"/>
        <end position="49"/>
    </location>
</feature>
<evidence type="ECO:0000313" key="15">
    <source>
        <dbReference type="EMBL" id="ACL44511.1"/>
    </source>
</evidence>
<gene>
    <name evidence="15" type="ordered locus">Cyan7425_2150</name>
</gene>
<dbReference type="EMBL" id="CP001344">
    <property type="protein sequence ID" value="ACL44511.1"/>
    <property type="molecule type" value="Genomic_DNA"/>
</dbReference>
<accession>B8HV59</accession>
<organism evidence="15">
    <name type="scientific">Cyanothece sp. (strain PCC 7425 / ATCC 29141)</name>
    <dbReference type="NCBI Taxonomy" id="395961"/>
    <lineage>
        <taxon>Bacteria</taxon>
        <taxon>Bacillati</taxon>
        <taxon>Cyanobacteriota</taxon>
        <taxon>Cyanophyceae</taxon>
        <taxon>Gomontiellales</taxon>
        <taxon>Cyanothecaceae</taxon>
        <taxon>Cyanothece</taxon>
    </lineage>
</organism>
<dbReference type="Pfam" id="PF22673">
    <property type="entry name" value="MCP-like_PDC_1"/>
    <property type="match status" value="1"/>
</dbReference>
<dbReference type="SMART" id="SM00387">
    <property type="entry name" value="HATPase_c"/>
    <property type="match status" value="1"/>
</dbReference>
<dbReference type="CDD" id="cd18773">
    <property type="entry name" value="PDC1_HK_sensor"/>
    <property type="match status" value="1"/>
</dbReference>
<evidence type="ECO:0000256" key="5">
    <source>
        <dbReference type="ARBA" id="ARBA00022679"/>
    </source>
</evidence>
<dbReference type="STRING" id="395961.Cyan7425_2150"/>
<proteinExistence type="predicted"/>
<keyword evidence="10" id="KW-0812">Transmembrane</keyword>
<evidence type="ECO:0000256" key="4">
    <source>
        <dbReference type="ARBA" id="ARBA00022553"/>
    </source>
</evidence>
<dbReference type="PROSITE" id="PS50109">
    <property type="entry name" value="HIS_KIN"/>
    <property type="match status" value="1"/>
</dbReference>
<dbReference type="Pfam" id="PF07568">
    <property type="entry name" value="HisKA_2"/>
    <property type="match status" value="1"/>
</dbReference>
<reference evidence="15" key="1">
    <citation type="submission" date="2009-01" db="EMBL/GenBank/DDBJ databases">
        <title>Complete sequence of chromosome Cyanothece sp. PCC 7425.</title>
        <authorList>
            <consortium name="US DOE Joint Genome Institute"/>
            <person name="Lucas S."/>
            <person name="Copeland A."/>
            <person name="Lapidus A."/>
            <person name="Glavina del Rio T."/>
            <person name="Dalin E."/>
            <person name="Tice H."/>
            <person name="Bruce D."/>
            <person name="Goodwin L."/>
            <person name="Pitluck S."/>
            <person name="Sims D."/>
            <person name="Meineke L."/>
            <person name="Brettin T."/>
            <person name="Detter J.C."/>
            <person name="Han C."/>
            <person name="Larimer F."/>
            <person name="Land M."/>
            <person name="Hauser L."/>
            <person name="Kyrpides N."/>
            <person name="Ovchinnikova G."/>
            <person name="Liberton M."/>
            <person name="Stoeckel J."/>
            <person name="Banerjee A."/>
            <person name="Singh A."/>
            <person name="Page L."/>
            <person name="Sato H."/>
            <person name="Zhao L."/>
            <person name="Sherman L."/>
            <person name="Pakrasi H."/>
            <person name="Richardson P."/>
        </authorList>
    </citation>
    <scope>NUCLEOTIDE SEQUENCE</scope>
    <source>
        <strain evidence="15">PCC 7425</strain>
    </source>
</reference>
<dbReference type="PROSITE" id="PS50113">
    <property type="entry name" value="PAC"/>
    <property type="match status" value="1"/>
</dbReference>
<dbReference type="Pfam" id="PF02518">
    <property type="entry name" value="HATPase_c"/>
    <property type="match status" value="1"/>
</dbReference>
<comment type="subcellular location">
    <subcellularLocation>
        <location evidence="2">Membrane</location>
    </subcellularLocation>
</comment>
<feature type="domain" description="PAS" evidence="12">
    <location>
        <begin position="458"/>
        <end position="506"/>
    </location>
</feature>
<evidence type="ECO:0000259" key="12">
    <source>
        <dbReference type="PROSITE" id="PS50112"/>
    </source>
</evidence>
<keyword evidence="6" id="KW-0547">Nucleotide-binding</keyword>
<dbReference type="Pfam" id="PF00989">
    <property type="entry name" value="PAS"/>
    <property type="match status" value="1"/>
</dbReference>
<sequence>MTEPPQSYLLQLSEPLPKRVKKISLLRVLILPYVLLVTGSVGLVGYLSFKSGQQAVNHLSNHLMADVNARVNDRLNSFLQTQQQVVKVTQKTIEQGNLKPEDLQSLRAYLWQQTQLLPQTSDPTYATEQGTEIGYVVIGSQETSTLAEKISGKKVPVGTYLFHQRGQSQKSWRYYYRVDPEGQPAEFIYKKTINTRSLSWYQAIKAAGKQTWTPVFIPRVAPSLSIAAGAPVFAKGGKLMGVFASILALSDINTFLSSLNFSDAGQVFILERSGDLIATSTSELPISLPPGKPPQRLAGIHSQNATTRAITSHLLQQFGHLNQIQSAQTFDLISNGQRWFVQVTPYHDSYGLDWLVVVTVPESEFIGPIQANGYTTIALSALTLAAAIFVGWLMTRLIDLPIQRLSLASQALAKGQWQESLQEDSPIAELSSLSHSFNRNAEQLQQAFDRIKMALQESEEKFTKVFRSSPDPISIVALDGTYLEVNDSFLHFSEYGRAEVIGRTSLELDISTDLQQDARLAELLQTEGSVQGFEFHYRAKSGRLGFSLISLGLIELEGQPCVLAISKDISDRKQMEAELRRTEQWLQQYSRQAPGSIYTLVWEPDGQVWFEYISAAVQTIYEVSQADALADARLILQQTHPEDRVGYREAGRKSAENLTLFSHEWRIITPSGQLKWLQANSQPERRSNGAVAWYGVIQDISDRKVIENSLKQLNLELEQRVEERTAALQASLQEKVLLLREIHHRVKNNLQIVSSLLMLQADTTTDPHALSLLQESQERIYAIALVHEYLYQSSTLSQVDFSAYAHKLAEQIFATWGHPKLKLHLCLEPIVLNLETAFPCGLLLNELITNAVKHGFPDRAAGDIWVEFHQFEKSFFLTVKDNGIGFPEHLNFRQTESLGLQLVCDLAQQLDGQLSLTSLEGNSDGQGRGTCFSLQFQELVYSKRL</sequence>
<dbReference type="CDD" id="cd06225">
    <property type="entry name" value="HAMP"/>
    <property type="match status" value="1"/>
</dbReference>
<dbReference type="SUPFAM" id="SSF55785">
    <property type="entry name" value="PYP-like sensor domain (PAS domain)"/>
    <property type="match status" value="2"/>
</dbReference>
<dbReference type="PANTHER" id="PTHR43065">
    <property type="entry name" value="SENSOR HISTIDINE KINASE"/>
    <property type="match status" value="1"/>
</dbReference>
<dbReference type="Gene3D" id="3.30.565.10">
    <property type="entry name" value="Histidine kinase-like ATPase, C-terminal domain"/>
    <property type="match status" value="1"/>
</dbReference>
<feature type="domain" description="PAC" evidence="13">
    <location>
        <begin position="661"/>
        <end position="712"/>
    </location>
</feature>
<dbReference type="GO" id="GO:0005524">
    <property type="term" value="F:ATP binding"/>
    <property type="evidence" value="ECO:0007669"/>
    <property type="project" value="UniProtKB-KW"/>
</dbReference>
<name>B8HV59_CYAP4</name>
<keyword evidence="5" id="KW-0808">Transferase</keyword>
<keyword evidence="7 15" id="KW-0418">Kinase</keyword>
<dbReference type="GO" id="GO:0004673">
    <property type="term" value="F:protein histidine kinase activity"/>
    <property type="evidence" value="ECO:0007669"/>
    <property type="project" value="UniProtKB-EC"/>
</dbReference>
<evidence type="ECO:0000256" key="2">
    <source>
        <dbReference type="ARBA" id="ARBA00004370"/>
    </source>
</evidence>
<dbReference type="SMART" id="SM00086">
    <property type="entry name" value="PAC"/>
    <property type="match status" value="2"/>
</dbReference>